<feature type="domain" description="Isochorismatase-like" evidence="1">
    <location>
        <begin position="22"/>
        <end position="172"/>
    </location>
</feature>
<dbReference type="Pfam" id="PF00857">
    <property type="entry name" value="Isochorismatase"/>
    <property type="match status" value="1"/>
</dbReference>
<dbReference type="SUPFAM" id="SSF52499">
    <property type="entry name" value="Isochorismatase-like hydrolases"/>
    <property type="match status" value="1"/>
</dbReference>
<comment type="caution">
    <text evidence="2">The sequence shown here is derived from an EMBL/GenBank/DDBJ whole genome shotgun (WGS) entry which is preliminary data.</text>
</comment>
<organism evidence="2 3">
    <name type="scientific">Candidatus Thiomargarita nelsonii</name>
    <dbReference type="NCBI Taxonomy" id="1003181"/>
    <lineage>
        <taxon>Bacteria</taxon>
        <taxon>Pseudomonadati</taxon>
        <taxon>Pseudomonadota</taxon>
        <taxon>Gammaproteobacteria</taxon>
        <taxon>Thiotrichales</taxon>
        <taxon>Thiotrichaceae</taxon>
        <taxon>Thiomargarita</taxon>
    </lineage>
</organism>
<reference evidence="2 3" key="1">
    <citation type="journal article" date="2016" name="Front. Microbiol.">
        <title>Single-Cell (Meta-)Genomics of a Dimorphic Candidatus Thiomargarita nelsonii Reveals Genomic Plasticity.</title>
        <authorList>
            <person name="Flood B.E."/>
            <person name="Fliss P."/>
            <person name="Jones D.S."/>
            <person name="Dick G.J."/>
            <person name="Jain S."/>
            <person name="Kaster A.K."/>
            <person name="Winkel M."/>
            <person name="Mussmann M."/>
            <person name="Bailey J."/>
        </authorList>
    </citation>
    <scope>NUCLEOTIDE SEQUENCE [LARGE SCALE GENOMIC DNA]</scope>
    <source>
        <strain evidence="2">Hydrate Ridge</strain>
    </source>
</reference>
<dbReference type="InterPro" id="IPR036380">
    <property type="entry name" value="Isochorismatase-like_sf"/>
</dbReference>
<dbReference type="InterPro" id="IPR000868">
    <property type="entry name" value="Isochorismatase-like_dom"/>
</dbReference>
<proteinExistence type="predicted"/>
<evidence type="ECO:0000259" key="1">
    <source>
        <dbReference type="Pfam" id="PF00857"/>
    </source>
</evidence>
<evidence type="ECO:0000313" key="2">
    <source>
        <dbReference type="EMBL" id="KHD08955.2"/>
    </source>
</evidence>
<dbReference type="InterPro" id="IPR053152">
    <property type="entry name" value="Hydrolase_YcaC-like"/>
</dbReference>
<dbReference type="PANTHER" id="PTHR43559:SF3">
    <property type="entry name" value="HYDROLASE YCAC-RELATED"/>
    <property type="match status" value="1"/>
</dbReference>
<dbReference type="Gene3D" id="3.40.50.850">
    <property type="entry name" value="Isochorismatase-like"/>
    <property type="match status" value="1"/>
</dbReference>
<dbReference type="AlphaFoldDB" id="A0A0A6PDY1"/>
<dbReference type="CDD" id="cd01012">
    <property type="entry name" value="YcaC_related"/>
    <property type="match status" value="1"/>
</dbReference>
<sequence length="216" mass="23703">MANISEHINMYFADRLTPENAALLLIDHQTGLSLGVETLNPETFRNNVVAIAKVGKLFKLPIILTTSADSGPNGPLMPDITKVFPDVEIIRRKGEINAWDDPQFKKAVEATGRKKLIIAGISTDVCLLFPVLSAISEGYDVYAVFDSSGTWNEIAQQTTMMRLSQAGCKTTNWVSVAAELQNDWRNPTGQALAALFNDHLTFYGHLISNLATPRKA</sequence>
<dbReference type="PANTHER" id="PTHR43559">
    <property type="entry name" value="HYDROLASE YCAC-RELATED"/>
    <property type="match status" value="1"/>
</dbReference>
<keyword evidence="3" id="KW-1185">Reference proteome</keyword>
<accession>A0A0A6PDY1</accession>
<dbReference type="Proteomes" id="UP000030428">
    <property type="component" value="Unassembled WGS sequence"/>
</dbReference>
<dbReference type="EMBL" id="JSZA02000030">
    <property type="protein sequence ID" value="KHD08955.2"/>
    <property type="molecule type" value="Genomic_DNA"/>
</dbReference>
<gene>
    <name evidence="2" type="ORF">PN36_09995</name>
</gene>
<evidence type="ECO:0000313" key="3">
    <source>
        <dbReference type="Proteomes" id="UP000030428"/>
    </source>
</evidence>
<protein>
    <recommendedName>
        <fullName evidence="1">Isochorismatase-like domain-containing protein</fullName>
    </recommendedName>
</protein>
<name>A0A0A6PDY1_9GAMM</name>